<name>A0A1W7R992_9SCOR</name>
<sequence length="97" mass="11229">METKFILMLLLVTFLTVCNLAKGDPDYYQYYWCGNQWDNCHKSCVLDGCKSGHCIRKECSDEKIGDNYYYGCKTKYCTCSGCPNGKSIPDNHRTRRD</sequence>
<dbReference type="AlphaFoldDB" id="A0A1W7R992"/>
<evidence type="ECO:0000256" key="1">
    <source>
        <dbReference type="SAM" id="SignalP"/>
    </source>
</evidence>
<feature type="chain" id="PRO_5010873800" evidence="1">
    <location>
        <begin position="24"/>
        <end position="97"/>
    </location>
</feature>
<protein>
    <submittedName>
        <fullName evidence="2">Venom protein</fullName>
    </submittedName>
</protein>
<proteinExistence type="predicted"/>
<keyword evidence="1" id="KW-0732">Signal</keyword>
<organism evidence="2">
    <name type="scientific">Hadrurus spadix</name>
    <dbReference type="NCBI Taxonomy" id="141984"/>
    <lineage>
        <taxon>Eukaryota</taxon>
        <taxon>Metazoa</taxon>
        <taxon>Ecdysozoa</taxon>
        <taxon>Arthropoda</taxon>
        <taxon>Chelicerata</taxon>
        <taxon>Arachnida</taxon>
        <taxon>Scorpiones</taxon>
        <taxon>Iurida</taxon>
        <taxon>Iuroidea</taxon>
        <taxon>Hadrurus</taxon>
    </lineage>
</organism>
<dbReference type="EMBL" id="GFAH01000679">
    <property type="protein sequence ID" value="JAV47710.1"/>
    <property type="molecule type" value="Transcribed_RNA"/>
</dbReference>
<reference evidence="2" key="1">
    <citation type="submission" date="2016-11" db="EMBL/GenBank/DDBJ databases">
        <title>Venom-gland transcriptomics and venom proteomics of the black-back scorpion (Hadrurus spadix) reveal detectability challenges and an unexplored realm of animal toxin diversity.</title>
        <authorList>
            <person name="Rokyta D.R."/>
            <person name="Ward M.J."/>
        </authorList>
    </citation>
    <scope>NUCLEOTIDE SEQUENCE</scope>
    <source>
        <tissue evidence="2">Venom gland</tissue>
    </source>
</reference>
<accession>A0A1W7R992</accession>
<feature type="signal peptide" evidence="1">
    <location>
        <begin position="1"/>
        <end position="23"/>
    </location>
</feature>
<evidence type="ECO:0000313" key="2">
    <source>
        <dbReference type="EMBL" id="JAV47710.1"/>
    </source>
</evidence>